<dbReference type="Pfam" id="PF13432">
    <property type="entry name" value="TPR_16"/>
    <property type="match status" value="2"/>
</dbReference>
<reference evidence="9 10" key="1">
    <citation type="journal article" date="2011" name="J. Bacteriol.">
        <title>Genome sequence of strain IMCC3088, a proteorhodopsin-containing marine bacterium belonging to the OM60/NOR5 clade.</title>
        <authorList>
            <person name="Jang Y."/>
            <person name="Oh H.M."/>
            <person name="Kang I."/>
            <person name="Lee K."/>
            <person name="Yang S.J."/>
            <person name="Cho J.C."/>
        </authorList>
    </citation>
    <scope>NUCLEOTIDE SEQUENCE [LARGE SCALE GENOMIC DNA]</scope>
    <source>
        <strain evidence="9 10">IMCC3088</strain>
    </source>
</reference>
<dbReference type="InterPro" id="IPR037919">
    <property type="entry name" value="OGT"/>
</dbReference>
<keyword evidence="7" id="KW-0802">TPR repeat</keyword>
<dbReference type="UniPathway" id="UPA00378"/>
<dbReference type="PANTHER" id="PTHR44366:SF1">
    <property type="entry name" value="UDP-N-ACETYLGLUCOSAMINE--PEPTIDE N-ACETYLGLUCOSAMINYLTRANSFERASE 110 KDA SUBUNIT"/>
    <property type="match status" value="1"/>
</dbReference>
<organism evidence="9 10">
    <name type="scientific">Aequoribacter fuscus</name>
    <dbReference type="NCBI Taxonomy" id="2518989"/>
    <lineage>
        <taxon>Bacteria</taxon>
        <taxon>Pseudomonadati</taxon>
        <taxon>Pseudomonadota</taxon>
        <taxon>Gammaproteobacteria</taxon>
        <taxon>Cellvibrionales</taxon>
        <taxon>Halieaceae</taxon>
        <taxon>Aequoribacter</taxon>
    </lineage>
</organism>
<name>F3L2C2_9GAMM</name>
<feature type="domain" description="O-GlcNAc transferase C-terminal" evidence="8">
    <location>
        <begin position="422"/>
        <end position="582"/>
    </location>
</feature>
<evidence type="ECO:0000256" key="2">
    <source>
        <dbReference type="ARBA" id="ARBA00005386"/>
    </source>
</evidence>
<dbReference type="EMBL" id="AEIG01000048">
    <property type="protein sequence ID" value="EGG29495.1"/>
    <property type="molecule type" value="Genomic_DNA"/>
</dbReference>
<dbReference type="Pfam" id="PF00515">
    <property type="entry name" value="TPR_1"/>
    <property type="match status" value="1"/>
</dbReference>
<evidence type="ECO:0000256" key="6">
    <source>
        <dbReference type="ARBA" id="ARBA00022737"/>
    </source>
</evidence>
<dbReference type="AlphaFoldDB" id="F3L2C2"/>
<dbReference type="GO" id="GO:0006493">
    <property type="term" value="P:protein O-linked glycosylation"/>
    <property type="evidence" value="ECO:0007669"/>
    <property type="project" value="InterPro"/>
</dbReference>
<dbReference type="EC" id="2.4.1.255" evidence="3"/>
<dbReference type="InterPro" id="IPR029489">
    <property type="entry name" value="OGT/SEC/SPY_C"/>
</dbReference>
<comment type="caution">
    <text evidence="9">The sequence shown here is derived from an EMBL/GenBank/DDBJ whole genome shotgun (WGS) entry which is preliminary data.</text>
</comment>
<keyword evidence="6" id="KW-0677">Repeat</keyword>
<comment type="pathway">
    <text evidence="1">Protein modification; protein glycosylation.</text>
</comment>
<dbReference type="PROSITE" id="PS50005">
    <property type="entry name" value="TPR"/>
    <property type="match status" value="6"/>
</dbReference>
<dbReference type="GO" id="GO:0097363">
    <property type="term" value="F:protein O-acetylglucosaminyltransferase activity"/>
    <property type="evidence" value="ECO:0007669"/>
    <property type="project" value="UniProtKB-EC"/>
</dbReference>
<accession>F3L2C2</accession>
<dbReference type="InterPro" id="IPR019734">
    <property type="entry name" value="TPR_rpt"/>
</dbReference>
<comment type="similarity">
    <text evidence="2">Belongs to the glycosyltransferase 41 family. O-GlcNAc transferase subfamily.</text>
</comment>
<dbReference type="SUPFAM" id="SSF48452">
    <property type="entry name" value="TPR-like"/>
    <property type="match status" value="2"/>
</dbReference>
<dbReference type="PROSITE" id="PS50293">
    <property type="entry name" value="TPR_REGION"/>
    <property type="match status" value="3"/>
</dbReference>
<dbReference type="Gene3D" id="1.25.40.10">
    <property type="entry name" value="Tetratricopeptide repeat domain"/>
    <property type="match status" value="4"/>
</dbReference>
<dbReference type="SUPFAM" id="SSF53756">
    <property type="entry name" value="UDP-Glycosyltransferase/glycogen phosphorylase"/>
    <property type="match status" value="1"/>
</dbReference>
<evidence type="ECO:0000256" key="7">
    <source>
        <dbReference type="ARBA" id="ARBA00022803"/>
    </source>
</evidence>
<dbReference type="OrthoDB" id="255821at2"/>
<dbReference type="SMART" id="SM00028">
    <property type="entry name" value="TPR"/>
    <property type="match status" value="8"/>
</dbReference>
<dbReference type="PANTHER" id="PTHR44366">
    <property type="entry name" value="UDP-N-ACETYLGLUCOSAMINE--PEPTIDE N-ACETYLGLUCOSAMINYLTRANSFERASE 110 KDA SUBUNIT"/>
    <property type="match status" value="1"/>
</dbReference>
<sequence>MNIPKLLKKAAKVSSNGDLGKATQIYSIILKADPSNCEANYQLGLLAANLGDRQASLLFLKNAIQANAAEEKYWQGFIDTLKEFGQYDDAKKVAEEAKAHLISKQESAVERENDFVRKLVEYYELGNYAQAEHQALLMTQKFPENPFSWKLLGVLVQKSGRLSESLDIHRKAIDLAPEDADVYYNLAVNLADLKRLDDAVSMFKHALSLKPEFSQALTNLGVVLEQLGEVEDAEICFIKAIRISPNEAKIYNNLGIAQHSLGKLLASESNYRIALTLEPQFAEANTNLGNVLRRLGKLTEAAESHCTAIKIAPELAEAHYNLATTLEDLGELEGAIAAYRDALKLRPSYLLAEVAMCHQQQHICDFTAWNSFPEISCQHSDEMGRPSPWINLSWIDNPEKQLALSSAYAKLKFTRPIGSLPQKPARRPERIKVGYFSADFHNFPGMYLMAGLLEHHSRQHFEIYAFSYGPPKHDEMRYRIQSAVDHFVEICDLSDNDVVNLVRGYGIDISIHRNGYTKSSRTELFQYRLSPIQINYLGYPGSLGADFIDYIIADPVVIPENQREHYSEKVIYLPHSYQPNDDKREIAQTDTSRADFGLPENAFVLCCFNNNFKISPREFDIWMRILNRLEKAVLWLLKTNKWTEHNLRKEAKQRGIDPSRIVFAERLPQSEHLARHKHADLFIDTFNCNAHTTASDALWAGLPVVTKQGSQFAARVSASLLNSIGLPELIVNTQEEYEALILELATDTNRLNALKSKLARNRLTKPLFDTRQYTRHFEMGLRQAYDRYFEGEKAEDIWIHADSAQPQ</sequence>
<evidence type="ECO:0000256" key="4">
    <source>
        <dbReference type="ARBA" id="ARBA00022676"/>
    </source>
</evidence>
<dbReference type="Proteomes" id="UP000005615">
    <property type="component" value="Unassembled WGS sequence"/>
</dbReference>
<dbReference type="InterPro" id="IPR011990">
    <property type="entry name" value="TPR-like_helical_dom_sf"/>
</dbReference>
<dbReference type="eggNOG" id="COG0457">
    <property type="taxonomic scope" value="Bacteria"/>
</dbReference>
<dbReference type="STRING" id="2518989.IMCC3088_1689"/>
<feature type="domain" description="O-GlcNAc transferase C-terminal" evidence="8">
    <location>
        <begin position="591"/>
        <end position="776"/>
    </location>
</feature>
<proteinExistence type="inferred from homology"/>
<evidence type="ECO:0000256" key="3">
    <source>
        <dbReference type="ARBA" id="ARBA00011970"/>
    </source>
</evidence>
<dbReference type="RefSeq" id="WP_009575920.1">
    <property type="nucleotide sequence ID" value="NZ_AEIG01000048.1"/>
</dbReference>
<dbReference type="Gene3D" id="3.40.50.2000">
    <property type="entry name" value="Glycogen Phosphorylase B"/>
    <property type="match status" value="1"/>
</dbReference>
<keyword evidence="10" id="KW-1185">Reference proteome</keyword>
<gene>
    <name evidence="9" type="ORF">IMCC3088_1689</name>
</gene>
<evidence type="ECO:0000313" key="9">
    <source>
        <dbReference type="EMBL" id="EGG29495.1"/>
    </source>
</evidence>
<dbReference type="Pfam" id="PF13844">
    <property type="entry name" value="Glyco_transf_41"/>
    <property type="match status" value="2"/>
</dbReference>
<evidence type="ECO:0000259" key="8">
    <source>
        <dbReference type="Pfam" id="PF13844"/>
    </source>
</evidence>
<evidence type="ECO:0000313" key="10">
    <source>
        <dbReference type="Proteomes" id="UP000005615"/>
    </source>
</evidence>
<keyword evidence="4" id="KW-0328">Glycosyltransferase</keyword>
<keyword evidence="5" id="KW-0808">Transferase</keyword>
<dbReference type="Gene3D" id="3.40.50.11380">
    <property type="match status" value="1"/>
</dbReference>
<evidence type="ECO:0000256" key="1">
    <source>
        <dbReference type="ARBA" id="ARBA00004922"/>
    </source>
</evidence>
<protein>
    <recommendedName>
        <fullName evidence="3">protein O-GlcNAc transferase</fullName>
        <ecNumber evidence="3">2.4.1.255</ecNumber>
    </recommendedName>
</protein>
<evidence type="ECO:0000256" key="5">
    <source>
        <dbReference type="ARBA" id="ARBA00022679"/>
    </source>
</evidence>
<dbReference type="eggNOG" id="COG3914">
    <property type="taxonomic scope" value="Bacteria"/>
</dbReference>